<dbReference type="GO" id="GO:0005886">
    <property type="term" value="C:plasma membrane"/>
    <property type="evidence" value="ECO:0007669"/>
    <property type="project" value="UniProtKB-SubCell"/>
</dbReference>
<feature type="transmembrane region" description="Helical" evidence="9">
    <location>
        <begin position="472"/>
        <end position="499"/>
    </location>
</feature>
<feature type="transmembrane region" description="Helical" evidence="9">
    <location>
        <begin position="548"/>
        <end position="565"/>
    </location>
</feature>
<dbReference type="GO" id="GO:0009636">
    <property type="term" value="P:response to toxic substance"/>
    <property type="evidence" value="ECO:0007669"/>
    <property type="project" value="UniProtKB-ARBA"/>
</dbReference>
<organism evidence="11 12">
    <name type="scientific">Pseudomonas syringae pv. primulae</name>
    <dbReference type="NCBI Taxonomy" id="251707"/>
    <lineage>
        <taxon>Bacteria</taxon>
        <taxon>Pseudomonadati</taxon>
        <taxon>Pseudomonadota</taxon>
        <taxon>Gammaproteobacteria</taxon>
        <taxon>Pseudomonadales</taxon>
        <taxon>Pseudomonadaceae</taxon>
        <taxon>Pseudomonas</taxon>
    </lineage>
</organism>
<dbReference type="InterPro" id="IPR000731">
    <property type="entry name" value="SSD"/>
</dbReference>
<feature type="transmembrane region" description="Helical" evidence="9">
    <location>
        <begin position="906"/>
        <end position="928"/>
    </location>
</feature>
<dbReference type="AlphaFoldDB" id="A0A0P9XYG2"/>
<keyword evidence="7 9" id="KW-1133">Transmembrane helix</keyword>
<dbReference type="FunFam" id="3.30.70.1430:FF:000001">
    <property type="entry name" value="Efflux pump membrane transporter"/>
    <property type="match status" value="1"/>
</dbReference>
<dbReference type="InterPro" id="IPR027463">
    <property type="entry name" value="AcrB_DN_DC_subdom"/>
</dbReference>
<keyword evidence="5 9" id="KW-0997">Cell inner membrane</keyword>
<dbReference type="FunFam" id="3.30.2090.10:FF:000007">
    <property type="entry name" value="Efflux pump membrane transporter"/>
    <property type="match status" value="1"/>
</dbReference>
<feature type="transmembrane region" description="Helical" evidence="9">
    <location>
        <begin position="1011"/>
        <end position="1037"/>
    </location>
</feature>
<dbReference type="FunFam" id="3.30.70.1430:FF:000002">
    <property type="entry name" value="Efflux pump membrane transporter"/>
    <property type="match status" value="1"/>
</dbReference>
<feature type="transmembrane region" description="Helical" evidence="9">
    <location>
        <begin position="881"/>
        <end position="899"/>
    </location>
</feature>
<dbReference type="PANTHER" id="PTHR32063:SF11">
    <property type="entry name" value="CATION OR DRUG EFFLUX SYSTEM PROTEIN"/>
    <property type="match status" value="1"/>
</dbReference>
<dbReference type="Proteomes" id="UP000050562">
    <property type="component" value="Unassembled WGS sequence"/>
</dbReference>
<feature type="transmembrane region" description="Helical" evidence="9">
    <location>
        <begin position="978"/>
        <end position="999"/>
    </location>
</feature>
<keyword evidence="3 9" id="KW-0813">Transport</keyword>
<evidence type="ECO:0000313" key="12">
    <source>
        <dbReference type="Proteomes" id="UP000050562"/>
    </source>
</evidence>
<sequence length="1063" mass="115324">MNFSKFFISRPIFAAVLSLLILIAGAISLFQLPISEYPEVVPPTVVVRANFPGANPKVIGETVASPLEQAITGVENMLYMSSQATADGKLTLTITFALGTDLDNAQVQVQNRVTRTEPKLPEEVTRIGITVDKASPDLTMVVHLTSPDKRYDMLYLSNYAVLNIKDELARLGGVGDVQLFGMGDYSLRVWLDPNKTASRNLTATDVVNAIREQNRQVAAGQLGAPPSPNATSFQMSINTQGRLVTEEEFENVVIRAGADGEITRLKDVARVELGSNQYALRSLLNNQPAVALPIFQRPGSNAIDISNDVRAKMAELKKGFPEGMDYSIVYDPTIFVRGSIEAVIHTLFEALILVVLVVILFLQTWRASIIPLVAVPVSLIGTFAVMHLFGFSLNALSLFGLVLAIGIVVDDAIVVVENVERNIELGLEPVAATHKAMAEVTGPIIATALVLCAVFVPAAFISGLTGQFYKQFALTIAISTVISAFNSLTLSPALAAVLLKAHDAPKDRFSRFLDRMLGGWLFRPFNRFFEKASHGYVGTVARVIRSSGIALLVYAGLMVLTWMGFSSTPTGFVPSQDKQYLVAFAQLPDAASLDRTEEVIKRMSDLALKQPGVENAIAFPGLSINGFTNSPNNGVVFVALKPFEERTDPSQSANAIAGALNGQFASIQEAYMAIFPPPPVQGLGTIGGFRLQIEDRGNLGYDELYKETQNIIAKSRSVPELAGLFTSYTVNVPQVDASIDREKAKTHGVAISDIFDTLQVYLGSLYANDFNRFGRTYQVNVQAEQQFRQDADQIGQLKVRNNLGEMIPLATFVKVTDTAGPDRVMHYNGFITAEINGAAGPGYSSGQAQAAVEKLLKEELPNGMVYEWTDLTYQQILSGNTALFVFPLCVLLAFLVLAAQYESWSLPLAVILIVPMTLLSAIAGVMIAGSDNNIFTQIGLIVLVGLACKNAILIVEFAKDKQEEGMSPLDAVLEACRLRLRPILMTSFAFIMGVVPLVLSSGAGAEMRHAMGVAVFSGMLGVTFFGLLLTPVFYVLIRNFVERREARKAARAQKLQTLPAEMH</sequence>
<keyword evidence="4" id="KW-1003">Cell membrane</keyword>
<dbReference type="SUPFAM" id="SSF82714">
    <property type="entry name" value="Multidrug efflux transporter AcrB TolC docking domain, DN and DC subdomains"/>
    <property type="match status" value="2"/>
</dbReference>
<feature type="domain" description="SSD" evidence="10">
    <location>
        <begin position="368"/>
        <end position="497"/>
    </location>
</feature>
<evidence type="ECO:0000256" key="8">
    <source>
        <dbReference type="ARBA" id="ARBA00023136"/>
    </source>
</evidence>
<dbReference type="SUPFAM" id="SSF82693">
    <property type="entry name" value="Multidrug efflux transporter AcrB pore domain, PN1, PN2, PC1 and PC2 subdomains"/>
    <property type="match status" value="4"/>
</dbReference>
<dbReference type="PRINTS" id="PR00702">
    <property type="entry name" value="ACRIFLAVINRP"/>
</dbReference>
<dbReference type="NCBIfam" id="NF000282">
    <property type="entry name" value="RND_permease_1"/>
    <property type="match status" value="1"/>
</dbReference>
<gene>
    <name evidence="11" type="ORF">ALO52_01530</name>
</gene>
<comment type="caution">
    <text evidence="11">The sequence shown here is derived from an EMBL/GenBank/DDBJ whole genome shotgun (WGS) entry which is preliminary data.</text>
</comment>
<evidence type="ECO:0000256" key="6">
    <source>
        <dbReference type="ARBA" id="ARBA00022692"/>
    </source>
</evidence>
<evidence type="ECO:0000313" key="11">
    <source>
        <dbReference type="EMBL" id="KPY37987.1"/>
    </source>
</evidence>
<comment type="similarity">
    <text evidence="2 9">Belongs to the resistance-nodulation-cell division (RND) (TC 2.A.6) family.</text>
</comment>
<dbReference type="EMBL" id="LJRC01000107">
    <property type="protein sequence ID" value="KPY37987.1"/>
    <property type="molecule type" value="Genomic_DNA"/>
</dbReference>
<dbReference type="Gene3D" id="3.30.70.1430">
    <property type="entry name" value="Multidrug efflux transporter AcrB pore domain"/>
    <property type="match status" value="2"/>
</dbReference>
<dbReference type="PROSITE" id="PS50156">
    <property type="entry name" value="SSD"/>
    <property type="match status" value="1"/>
</dbReference>
<feature type="transmembrane region" description="Helical" evidence="9">
    <location>
        <begin position="934"/>
        <end position="957"/>
    </location>
</feature>
<proteinExistence type="inferred from homology"/>
<evidence type="ECO:0000259" key="10">
    <source>
        <dbReference type="PROSITE" id="PS50156"/>
    </source>
</evidence>
<protein>
    <recommendedName>
        <fullName evidence="9">Efflux pump membrane transporter</fullName>
    </recommendedName>
</protein>
<dbReference type="GO" id="GO:0015562">
    <property type="term" value="F:efflux transmembrane transporter activity"/>
    <property type="evidence" value="ECO:0007669"/>
    <property type="project" value="InterPro"/>
</dbReference>
<evidence type="ECO:0000256" key="2">
    <source>
        <dbReference type="ARBA" id="ARBA00010942"/>
    </source>
</evidence>
<evidence type="ECO:0000256" key="5">
    <source>
        <dbReference type="ARBA" id="ARBA00022519"/>
    </source>
</evidence>
<reference evidence="11 12" key="1">
    <citation type="submission" date="2015-09" db="EMBL/GenBank/DDBJ databases">
        <title>Genome announcement of multiple Pseudomonas syringae strains.</title>
        <authorList>
            <person name="Thakur S."/>
            <person name="Wang P.W."/>
            <person name="Gong Y."/>
            <person name="Weir B.S."/>
            <person name="Guttman D.S."/>
        </authorList>
    </citation>
    <scope>NUCLEOTIDE SEQUENCE [LARGE SCALE GENOMIC DNA]</scope>
    <source>
        <strain evidence="11 12">ICMP3956</strain>
    </source>
</reference>
<evidence type="ECO:0000256" key="9">
    <source>
        <dbReference type="RuleBase" id="RU364070"/>
    </source>
</evidence>
<feature type="transmembrane region" description="Helical" evidence="9">
    <location>
        <begin position="395"/>
        <end position="416"/>
    </location>
</feature>
<dbReference type="SUPFAM" id="SSF82866">
    <property type="entry name" value="Multidrug efflux transporter AcrB transmembrane domain"/>
    <property type="match status" value="2"/>
</dbReference>
<evidence type="ECO:0000256" key="4">
    <source>
        <dbReference type="ARBA" id="ARBA00022475"/>
    </source>
</evidence>
<dbReference type="Gene3D" id="3.30.70.1440">
    <property type="entry name" value="Multidrug efflux transporter AcrB pore domain"/>
    <property type="match status" value="1"/>
</dbReference>
<name>A0A0P9XYG2_9PSED</name>
<dbReference type="Gene3D" id="1.20.1640.10">
    <property type="entry name" value="Multidrug efflux transporter AcrB transmembrane domain"/>
    <property type="match status" value="2"/>
</dbReference>
<comment type="subcellular location">
    <subcellularLocation>
        <location evidence="1 9">Cell inner membrane</location>
        <topology evidence="1 9">Multi-pass membrane protein</topology>
    </subcellularLocation>
</comment>
<keyword evidence="6 9" id="KW-0812">Transmembrane</keyword>
<dbReference type="PANTHER" id="PTHR32063">
    <property type="match status" value="1"/>
</dbReference>
<dbReference type="PATRIC" id="fig|251707.3.peg.1972"/>
<feature type="transmembrane region" description="Helical" evidence="9">
    <location>
        <begin position="369"/>
        <end position="389"/>
    </location>
</feature>
<dbReference type="FunFam" id="1.20.1640.10:FF:000001">
    <property type="entry name" value="Efflux pump membrane transporter"/>
    <property type="match status" value="1"/>
</dbReference>
<feature type="transmembrane region" description="Helical" evidence="9">
    <location>
        <begin position="437"/>
        <end position="460"/>
    </location>
</feature>
<evidence type="ECO:0000256" key="7">
    <source>
        <dbReference type="ARBA" id="ARBA00022989"/>
    </source>
</evidence>
<dbReference type="NCBIfam" id="TIGR00915">
    <property type="entry name" value="2A0602"/>
    <property type="match status" value="1"/>
</dbReference>
<evidence type="ECO:0000256" key="3">
    <source>
        <dbReference type="ARBA" id="ARBA00022448"/>
    </source>
</evidence>
<dbReference type="RefSeq" id="WP_004879650.1">
    <property type="nucleotide sequence ID" value="NZ_LJRC01000107.1"/>
</dbReference>
<evidence type="ECO:0000256" key="1">
    <source>
        <dbReference type="ARBA" id="ARBA00004429"/>
    </source>
</evidence>
<dbReference type="Pfam" id="PF00873">
    <property type="entry name" value="ACR_tran"/>
    <property type="match status" value="1"/>
</dbReference>
<feature type="transmembrane region" description="Helical" evidence="9">
    <location>
        <begin position="342"/>
        <end position="362"/>
    </location>
</feature>
<dbReference type="GO" id="GO:0042910">
    <property type="term" value="F:xenobiotic transmembrane transporter activity"/>
    <property type="evidence" value="ECO:0007669"/>
    <property type="project" value="TreeGrafter"/>
</dbReference>
<dbReference type="Gene3D" id="3.30.70.1320">
    <property type="entry name" value="Multidrug efflux transporter AcrB pore domain like"/>
    <property type="match status" value="1"/>
</dbReference>
<keyword evidence="8 9" id="KW-0472">Membrane</keyword>
<dbReference type="InterPro" id="IPR004764">
    <property type="entry name" value="MdtF-like"/>
</dbReference>
<comment type="caution">
    <text evidence="9">Lacks conserved residue(s) required for the propagation of feature annotation.</text>
</comment>
<accession>A0A0P9XYG2</accession>
<dbReference type="FunFam" id="3.30.2090.10:FF:000001">
    <property type="entry name" value="Efflux pump membrane transporter"/>
    <property type="match status" value="1"/>
</dbReference>
<dbReference type="Gene3D" id="3.30.2090.10">
    <property type="entry name" value="Multidrug efflux transporter AcrB TolC docking domain, DN and DC subdomains"/>
    <property type="match status" value="2"/>
</dbReference>
<dbReference type="InterPro" id="IPR001036">
    <property type="entry name" value="Acrflvin-R"/>
</dbReference>